<dbReference type="EMBL" id="PQIB02000016">
    <property type="protein sequence ID" value="RLM61424.1"/>
    <property type="molecule type" value="Genomic_DNA"/>
</dbReference>
<feature type="region of interest" description="Disordered" evidence="1">
    <location>
        <begin position="459"/>
        <end position="498"/>
    </location>
</feature>
<dbReference type="GO" id="GO:0006303">
    <property type="term" value="P:double-strand break repair via nonhomologous end joining"/>
    <property type="evidence" value="ECO:0007669"/>
    <property type="project" value="TreeGrafter"/>
</dbReference>
<organism evidence="2 3">
    <name type="scientific">Panicum miliaceum</name>
    <name type="common">Proso millet</name>
    <name type="synonym">Broomcorn millet</name>
    <dbReference type="NCBI Taxonomy" id="4540"/>
    <lineage>
        <taxon>Eukaryota</taxon>
        <taxon>Viridiplantae</taxon>
        <taxon>Streptophyta</taxon>
        <taxon>Embryophyta</taxon>
        <taxon>Tracheophyta</taxon>
        <taxon>Spermatophyta</taxon>
        <taxon>Magnoliopsida</taxon>
        <taxon>Liliopsida</taxon>
        <taxon>Poales</taxon>
        <taxon>Poaceae</taxon>
        <taxon>PACMAD clade</taxon>
        <taxon>Panicoideae</taxon>
        <taxon>Panicodae</taxon>
        <taxon>Paniceae</taxon>
        <taxon>Panicinae</taxon>
        <taxon>Panicum</taxon>
        <taxon>Panicum sect. Panicum</taxon>
    </lineage>
</organism>
<proteinExistence type="predicted"/>
<dbReference type="GO" id="GO:0003684">
    <property type="term" value="F:damaged DNA binding"/>
    <property type="evidence" value="ECO:0007669"/>
    <property type="project" value="TreeGrafter"/>
</dbReference>
<dbReference type="SUPFAM" id="SSF56281">
    <property type="entry name" value="Metallo-hydrolase/oxidoreductase"/>
    <property type="match status" value="1"/>
</dbReference>
<protein>
    <submittedName>
        <fullName evidence="2">Protein artemis-like</fullName>
    </submittedName>
</protein>
<dbReference type="AlphaFoldDB" id="A0A3L6PNL3"/>
<evidence type="ECO:0000313" key="2">
    <source>
        <dbReference type="EMBL" id="RLM61424.1"/>
    </source>
</evidence>
<dbReference type="PANTHER" id="PTHR23240">
    <property type="entry name" value="DNA CROSS-LINK REPAIR PROTEIN PSO2/SNM1-RELATED"/>
    <property type="match status" value="1"/>
</dbReference>
<gene>
    <name evidence="2" type="ORF">C2845_PM14G00470</name>
</gene>
<dbReference type="GO" id="GO:0035312">
    <property type="term" value="F:5'-3' DNA exonuclease activity"/>
    <property type="evidence" value="ECO:0007669"/>
    <property type="project" value="TreeGrafter"/>
</dbReference>
<evidence type="ECO:0000256" key="1">
    <source>
        <dbReference type="SAM" id="MobiDB-lite"/>
    </source>
</evidence>
<dbReference type="GO" id="GO:0036297">
    <property type="term" value="P:interstrand cross-link repair"/>
    <property type="evidence" value="ECO:0007669"/>
    <property type="project" value="TreeGrafter"/>
</dbReference>
<reference evidence="3" key="1">
    <citation type="journal article" date="2019" name="Nat. Commun.">
        <title>The genome of broomcorn millet.</title>
        <authorList>
            <person name="Zou C."/>
            <person name="Miki D."/>
            <person name="Li D."/>
            <person name="Tang Q."/>
            <person name="Xiao L."/>
            <person name="Rajput S."/>
            <person name="Deng P."/>
            <person name="Jia W."/>
            <person name="Huang R."/>
            <person name="Zhang M."/>
            <person name="Sun Y."/>
            <person name="Hu J."/>
            <person name="Fu X."/>
            <person name="Schnable P.S."/>
            <person name="Li F."/>
            <person name="Zhang H."/>
            <person name="Feng B."/>
            <person name="Zhu X."/>
            <person name="Liu R."/>
            <person name="Schnable J.C."/>
            <person name="Zhu J.-K."/>
            <person name="Zhang H."/>
        </authorList>
    </citation>
    <scope>NUCLEOTIDE SEQUENCE [LARGE SCALE GENOMIC DNA]</scope>
</reference>
<accession>A0A3L6PNL3</accession>
<dbReference type="STRING" id="4540.A0A3L6PNL3"/>
<comment type="caution">
    <text evidence="2">The sequence shown here is derived from an EMBL/GenBank/DDBJ whole genome shotgun (WGS) entry which is preliminary data.</text>
</comment>
<dbReference type="Proteomes" id="UP000275267">
    <property type="component" value="Unassembled WGS sequence"/>
</dbReference>
<feature type="compositionally biased region" description="Low complexity" evidence="1">
    <location>
        <begin position="486"/>
        <end position="496"/>
    </location>
</feature>
<feature type="compositionally biased region" description="Polar residues" evidence="1">
    <location>
        <begin position="459"/>
        <end position="474"/>
    </location>
</feature>
<name>A0A3L6PNL3_PANMI</name>
<dbReference type="OrthoDB" id="690675at2759"/>
<dbReference type="PANTHER" id="PTHR23240:SF29">
    <property type="entry name" value="OS08G0107600 PROTEIN"/>
    <property type="match status" value="1"/>
</dbReference>
<evidence type="ECO:0000313" key="3">
    <source>
        <dbReference type="Proteomes" id="UP000275267"/>
    </source>
</evidence>
<feature type="compositionally biased region" description="Basic and acidic residues" evidence="1">
    <location>
        <begin position="475"/>
        <end position="485"/>
    </location>
</feature>
<dbReference type="Gene3D" id="3.60.15.10">
    <property type="entry name" value="Ribonuclease Z/Hydroxyacylglutathione hydrolase-like"/>
    <property type="match status" value="1"/>
</dbReference>
<sequence length="537" mass="59131">MFLFEGPFGAVLHTGDCRLTSDCLSALMPFLARRVDYPLLDCTFARCPLQFPTKEDSIRQVINCIWKHPNAPLVYLVCDVLGQEDVSKAFGSRIYVDRDKNSDCHQRLTHVAPEILAADDAASSTRFHVILFPRLSERATEILALPRTRQQPEPLIIRPSSQWYAYYEPPDGSTERKPVLTEPMRDEFGGRAGAGAGDPQAQMGCLDDASVHGKKNCSLSRFGPDDPIWKLLGILDGMATGTSKQQAALTVEAVGKSEEEFSSCTDERGSDDDNQVEAAEPTLLDFEIRVEPPVMLFGSAMFGLVLHESEMWEHEYQSVEMIDNVELEAKDPVTEIGLCNNSKPDDSVDVIDLTEVSTKEQNSVSESELLKDRKPDDGVEVVGLTENGRKDLSLCAEPEQCTNDKGKGEAELVEAQEQNLTVHADLRQVCQHKVTDGSKNRIQMTKEISAVHVTVSATINKEATENGTTASETGKNSDQDSERPSDSSTTVGSSKSLNANLRQLYRSMNVSVPRPLPSLVELMGASKRPRVSQTVQL</sequence>
<dbReference type="InterPro" id="IPR036866">
    <property type="entry name" value="RibonucZ/Hydroxyglut_hydro"/>
</dbReference>
<keyword evidence="3" id="KW-1185">Reference proteome</keyword>